<evidence type="ECO:0000256" key="1">
    <source>
        <dbReference type="SAM" id="SignalP"/>
    </source>
</evidence>
<feature type="chain" id="PRO_5046830406" description="Glycosyl hydrolase family 20" evidence="1">
    <location>
        <begin position="21"/>
        <end position="925"/>
    </location>
</feature>
<dbReference type="Proteomes" id="UP001589774">
    <property type="component" value="Unassembled WGS sequence"/>
</dbReference>
<keyword evidence="3" id="KW-1185">Reference proteome</keyword>
<evidence type="ECO:0008006" key="4">
    <source>
        <dbReference type="Google" id="ProtNLM"/>
    </source>
</evidence>
<dbReference type="RefSeq" id="WP_130856848.1">
    <property type="nucleotide sequence ID" value="NZ_JBHLWO010000007.1"/>
</dbReference>
<accession>A0ABV6HRI0</accession>
<keyword evidence="1" id="KW-0732">Signal</keyword>
<proteinExistence type="predicted"/>
<sequence length="925" mass="106284">MRNIGFALLFYFSFFSLSSAATSEQKKELVLVVPKKMSPRFTYGTDSLTKTLRSAGYKVNVDSSGLRKKYQQRSLLIGKFTDFPDRWDVLSNSEVEESFRIKLNTGGGYVRAVDDSGILYGTLKLAETILENGGVLPTDLVCEDHPEMVLRGTAIGIQKTSYLPGRTVYEYPYTQAEFPWLYDKKQWIRYLDMLLENRYNSLYLWNGHPFASLVRLPEYPYAVEVDEETFKKNEAIFKFITEEADKRGIWIIQMFYNIIISKPFAEKHQLKTQDRNRPIIPMIADYTRKSIAAFVEKYPNVGLLVTLGEAMEGVGQDDVDWFTKTIIPGVQDGLKRLGLRQEPPIVLRAHDTDAPRVMKAALPLYKNLYTMAKYNGEALTTYTPRGKWADLHRTLSKAAPVHIQNVHILANLEPFRYGSPDFIQKSVQAMHQVYQANGLHLYPQASYWDWPYAADKIDNMGNKRLLQVDRDWLWYKAWARYAWKANRDKVEENDYWSGLFARQFGVNKEAGLAIVKSYEEMGEIAPKLLRRYGITDGNRQTLSLGMFMTQLINPYRYGLFTLLYESEAPEGEMIIDYAKKEWNGEPHIGETPIQVADEVKEHGRKAVEWIEEVGHSVQHHKEEFERIRNDMYCYQALANFYAEKARAAIAVLRYKYSNDIIDLQQALPYLERSVEHYRQLTELTRHTYWYANSMQTTQRKIPIRGVDGKYKTWEELLPLYEKELVHFRQQIDSLKGAPRRADVAVNQLQSVEVKLEDKELEYYSLTKGASPYADTPASLSDLAPDLIGLKGVRLRQRKLIDTLTSIRFSTTKPVKLLVGYFRQKDLAFGAEHSENSYAPAPDLEHDASANDYGQSEVFIANAIALGDQPAVDIHTYSFAAGKHSLTLPKGQLLLLGFIDGTTELKNYDANIGVPPDERNIDWLFE</sequence>
<reference evidence="2 3" key="1">
    <citation type="submission" date="2024-09" db="EMBL/GenBank/DDBJ databases">
        <authorList>
            <person name="Sun Q."/>
            <person name="Mori K."/>
        </authorList>
    </citation>
    <scope>NUCLEOTIDE SEQUENCE [LARGE SCALE GENOMIC DNA]</scope>
    <source>
        <strain evidence="2 3">CCM 7765</strain>
    </source>
</reference>
<gene>
    <name evidence="2" type="ORF">ACFFI0_24345</name>
</gene>
<organism evidence="2 3">
    <name type="scientific">Olivibacter oleidegradans</name>
    <dbReference type="NCBI Taxonomy" id="760123"/>
    <lineage>
        <taxon>Bacteria</taxon>
        <taxon>Pseudomonadati</taxon>
        <taxon>Bacteroidota</taxon>
        <taxon>Sphingobacteriia</taxon>
        <taxon>Sphingobacteriales</taxon>
        <taxon>Sphingobacteriaceae</taxon>
        <taxon>Olivibacter</taxon>
    </lineage>
</organism>
<feature type="signal peptide" evidence="1">
    <location>
        <begin position="1"/>
        <end position="20"/>
    </location>
</feature>
<name>A0ABV6HRI0_9SPHI</name>
<evidence type="ECO:0000313" key="3">
    <source>
        <dbReference type="Proteomes" id="UP001589774"/>
    </source>
</evidence>
<comment type="caution">
    <text evidence="2">The sequence shown here is derived from an EMBL/GenBank/DDBJ whole genome shotgun (WGS) entry which is preliminary data.</text>
</comment>
<protein>
    <recommendedName>
        <fullName evidence="4">Glycosyl hydrolase family 20</fullName>
    </recommendedName>
</protein>
<evidence type="ECO:0000313" key="2">
    <source>
        <dbReference type="EMBL" id="MFC0321471.1"/>
    </source>
</evidence>
<dbReference type="EMBL" id="JBHLWO010000007">
    <property type="protein sequence ID" value="MFC0321471.1"/>
    <property type="molecule type" value="Genomic_DNA"/>
</dbReference>